<reference evidence="2" key="2">
    <citation type="submission" date="2020-05" db="UniProtKB">
        <authorList>
            <consortium name="EnsemblMetazoa"/>
        </authorList>
    </citation>
    <scope>IDENTIFICATION</scope>
    <source>
        <strain evidence="2">FAR1</strain>
    </source>
</reference>
<dbReference type="Proteomes" id="UP000075886">
    <property type="component" value="Unassembled WGS sequence"/>
</dbReference>
<proteinExistence type="predicted"/>
<dbReference type="EnsemblMetazoa" id="AFAF006466-RA">
    <property type="protein sequence ID" value="AFAF006466-PA"/>
    <property type="gene ID" value="AFAF006466"/>
</dbReference>
<feature type="region of interest" description="Disordered" evidence="1">
    <location>
        <begin position="122"/>
        <end position="163"/>
    </location>
</feature>
<feature type="compositionally biased region" description="Low complexity" evidence="1">
    <location>
        <begin position="61"/>
        <end position="73"/>
    </location>
</feature>
<accession>A0A182QAT2</accession>
<dbReference type="EMBL" id="AXCN02001492">
    <property type="status" value="NOT_ANNOTATED_CDS"/>
    <property type="molecule type" value="Genomic_DNA"/>
</dbReference>
<evidence type="ECO:0000256" key="1">
    <source>
        <dbReference type="SAM" id="MobiDB-lite"/>
    </source>
</evidence>
<feature type="region of interest" description="Disordered" evidence="1">
    <location>
        <begin position="1"/>
        <end position="84"/>
    </location>
</feature>
<reference evidence="3" key="1">
    <citation type="submission" date="2014-01" db="EMBL/GenBank/DDBJ databases">
        <title>The Genome Sequence of Anopheles farauti FAR1 (V2).</title>
        <authorList>
            <consortium name="The Broad Institute Genomics Platform"/>
            <person name="Neafsey D.E."/>
            <person name="Besansky N."/>
            <person name="Howell P."/>
            <person name="Walton C."/>
            <person name="Young S.K."/>
            <person name="Zeng Q."/>
            <person name="Gargeya S."/>
            <person name="Fitzgerald M."/>
            <person name="Haas B."/>
            <person name="Abouelleil A."/>
            <person name="Allen A.W."/>
            <person name="Alvarado L."/>
            <person name="Arachchi H.M."/>
            <person name="Berlin A.M."/>
            <person name="Chapman S.B."/>
            <person name="Gainer-Dewar J."/>
            <person name="Goldberg J."/>
            <person name="Griggs A."/>
            <person name="Gujja S."/>
            <person name="Hansen M."/>
            <person name="Howarth C."/>
            <person name="Imamovic A."/>
            <person name="Ireland A."/>
            <person name="Larimer J."/>
            <person name="McCowan C."/>
            <person name="Murphy C."/>
            <person name="Pearson M."/>
            <person name="Poon T.W."/>
            <person name="Priest M."/>
            <person name="Roberts A."/>
            <person name="Saif S."/>
            <person name="Shea T."/>
            <person name="Sisk P."/>
            <person name="Sykes S."/>
            <person name="Wortman J."/>
            <person name="Nusbaum C."/>
            <person name="Birren B."/>
        </authorList>
    </citation>
    <scope>NUCLEOTIDE SEQUENCE [LARGE SCALE GENOMIC DNA]</scope>
    <source>
        <strain evidence="3">FAR1</strain>
    </source>
</reference>
<sequence>MLVEQNGLTPPSPSTTPVSDDGGPIGSPSEKLHAGSRSPMLATRTRTPDIEGDKVGNTHTINNNCIASSNNNNRSPTQSPTQEKMECDGSLMETEEKKTLVVGGQRRRLLAMGPKPADCRWEEVSGTRQQQQHQQQTTRNWHGVRKRKPFGKGFRKQSPRHGT</sequence>
<name>A0A182QAT2_9DIPT</name>
<dbReference type="AlphaFoldDB" id="A0A182QAT2"/>
<feature type="compositionally biased region" description="Basic and acidic residues" evidence="1">
    <location>
        <begin position="46"/>
        <end position="56"/>
    </location>
</feature>
<dbReference type="VEuPathDB" id="VectorBase:AFAF006466"/>
<organism evidence="2 3">
    <name type="scientific">Anopheles farauti</name>
    <dbReference type="NCBI Taxonomy" id="69004"/>
    <lineage>
        <taxon>Eukaryota</taxon>
        <taxon>Metazoa</taxon>
        <taxon>Ecdysozoa</taxon>
        <taxon>Arthropoda</taxon>
        <taxon>Hexapoda</taxon>
        <taxon>Insecta</taxon>
        <taxon>Pterygota</taxon>
        <taxon>Neoptera</taxon>
        <taxon>Endopterygota</taxon>
        <taxon>Diptera</taxon>
        <taxon>Nematocera</taxon>
        <taxon>Culicoidea</taxon>
        <taxon>Culicidae</taxon>
        <taxon>Anophelinae</taxon>
        <taxon>Anopheles</taxon>
    </lineage>
</organism>
<keyword evidence="3" id="KW-1185">Reference proteome</keyword>
<evidence type="ECO:0000313" key="3">
    <source>
        <dbReference type="Proteomes" id="UP000075886"/>
    </source>
</evidence>
<evidence type="ECO:0000313" key="2">
    <source>
        <dbReference type="EnsemblMetazoa" id="AFAF006466-PA"/>
    </source>
</evidence>
<feature type="compositionally biased region" description="Basic residues" evidence="1">
    <location>
        <begin position="142"/>
        <end position="163"/>
    </location>
</feature>
<protein>
    <submittedName>
        <fullName evidence="2">Uncharacterized protein</fullName>
    </submittedName>
</protein>